<dbReference type="SUPFAM" id="SSF57850">
    <property type="entry name" value="RING/U-box"/>
    <property type="match status" value="1"/>
</dbReference>
<keyword evidence="1" id="KW-0863">Zinc-finger</keyword>
<keyword evidence="1" id="KW-0862">Zinc</keyword>
<evidence type="ECO:0000259" key="3">
    <source>
        <dbReference type="PROSITE" id="PS50089"/>
    </source>
</evidence>
<evidence type="ECO:0000256" key="1">
    <source>
        <dbReference type="PROSITE-ProRule" id="PRU00175"/>
    </source>
</evidence>
<evidence type="ECO:0000256" key="2">
    <source>
        <dbReference type="SAM" id="MobiDB-lite"/>
    </source>
</evidence>
<protein>
    <recommendedName>
        <fullName evidence="3">RING-type domain-containing protein</fullName>
    </recommendedName>
</protein>
<evidence type="ECO:0000313" key="5">
    <source>
        <dbReference type="Proteomes" id="UP000244722"/>
    </source>
</evidence>
<accession>A0A2T7A8U5</accession>
<feature type="compositionally biased region" description="Basic and acidic residues" evidence="2">
    <location>
        <begin position="1"/>
        <end position="10"/>
    </location>
</feature>
<organism evidence="4 5">
    <name type="scientific">Tuber borchii</name>
    <name type="common">White truffle</name>
    <dbReference type="NCBI Taxonomy" id="42251"/>
    <lineage>
        <taxon>Eukaryota</taxon>
        <taxon>Fungi</taxon>
        <taxon>Dikarya</taxon>
        <taxon>Ascomycota</taxon>
        <taxon>Pezizomycotina</taxon>
        <taxon>Pezizomycetes</taxon>
        <taxon>Pezizales</taxon>
        <taxon>Tuberaceae</taxon>
        <taxon>Tuber</taxon>
    </lineage>
</organism>
<keyword evidence="5" id="KW-1185">Reference proteome</keyword>
<comment type="caution">
    <text evidence="4">The sequence shown here is derived from an EMBL/GenBank/DDBJ whole genome shotgun (WGS) entry which is preliminary data.</text>
</comment>
<dbReference type="Proteomes" id="UP000244722">
    <property type="component" value="Unassembled WGS sequence"/>
</dbReference>
<dbReference type="InterPro" id="IPR001841">
    <property type="entry name" value="Znf_RING"/>
</dbReference>
<dbReference type="GO" id="GO:0008270">
    <property type="term" value="F:zinc ion binding"/>
    <property type="evidence" value="ECO:0007669"/>
    <property type="project" value="UniProtKB-KW"/>
</dbReference>
<gene>
    <name evidence="4" type="ORF">B9Z19DRAFT_1014248</name>
</gene>
<dbReference type="InterPro" id="IPR013083">
    <property type="entry name" value="Znf_RING/FYVE/PHD"/>
</dbReference>
<feature type="domain" description="RING-type" evidence="3">
    <location>
        <begin position="116"/>
        <end position="161"/>
    </location>
</feature>
<dbReference type="STRING" id="42251.A0A2T7A8U5"/>
<feature type="region of interest" description="Disordered" evidence="2">
    <location>
        <begin position="1"/>
        <end position="22"/>
    </location>
</feature>
<dbReference type="EMBL" id="NESQ01000003">
    <property type="protein sequence ID" value="PUU84135.1"/>
    <property type="molecule type" value="Genomic_DNA"/>
</dbReference>
<dbReference type="PROSITE" id="PS50089">
    <property type="entry name" value="ZF_RING_2"/>
    <property type="match status" value="1"/>
</dbReference>
<reference evidence="4 5" key="1">
    <citation type="submission" date="2017-04" db="EMBL/GenBank/DDBJ databases">
        <title>Draft genome sequence of Tuber borchii Vittad., a whitish edible truffle.</title>
        <authorList>
            <consortium name="DOE Joint Genome Institute"/>
            <person name="Murat C."/>
            <person name="Kuo A."/>
            <person name="Barry K.W."/>
            <person name="Clum A."/>
            <person name="Dockter R.B."/>
            <person name="Fauchery L."/>
            <person name="Iotti M."/>
            <person name="Kohler A."/>
            <person name="Labutti K."/>
            <person name="Lindquist E.A."/>
            <person name="Lipzen A."/>
            <person name="Ohm R.A."/>
            <person name="Wang M."/>
            <person name="Grigoriev I.V."/>
            <person name="Zambonelli A."/>
            <person name="Martin F.M."/>
        </authorList>
    </citation>
    <scope>NUCLEOTIDE SEQUENCE [LARGE SCALE GENOMIC DNA]</scope>
    <source>
        <strain evidence="4 5">Tbo3840</strain>
    </source>
</reference>
<evidence type="ECO:0000313" key="4">
    <source>
        <dbReference type="EMBL" id="PUU84135.1"/>
    </source>
</evidence>
<dbReference type="Gene3D" id="3.30.40.10">
    <property type="entry name" value="Zinc/RING finger domain, C3HC4 (zinc finger)"/>
    <property type="match status" value="1"/>
</dbReference>
<dbReference type="OrthoDB" id="8062037at2759"/>
<name>A0A2T7A8U5_TUBBO</name>
<sequence length="186" mass="20483">MASYEDEHNVKPPSARPPRPRIDFSEFFSALPTATTSSSTTTDPPLNGSAASNLFTTLAAAYQPNLDSNPTATLALIIEQLLSSATSHEPVDGVPDGFLDALDRVPKSKLKAEDECPICGERFLDDQFPLVVRLGCRGRHVFDLECIAPWLKIRSTCPMDREGLVKKREVVVVGEEEEEEFDENYG</sequence>
<dbReference type="Pfam" id="PF13639">
    <property type="entry name" value="zf-RING_2"/>
    <property type="match status" value="1"/>
</dbReference>
<keyword evidence="1" id="KW-0479">Metal-binding</keyword>
<proteinExistence type="predicted"/>
<dbReference type="AlphaFoldDB" id="A0A2T7A8U5"/>